<accession>A0A1I0RLP2</accession>
<dbReference type="Pfam" id="PF00027">
    <property type="entry name" value="cNMP_binding"/>
    <property type="match status" value="1"/>
</dbReference>
<dbReference type="Gene3D" id="2.60.120.10">
    <property type="entry name" value="Jelly Rolls"/>
    <property type="match status" value="1"/>
</dbReference>
<dbReference type="Proteomes" id="UP000199310">
    <property type="component" value="Unassembled WGS sequence"/>
</dbReference>
<dbReference type="STRING" id="29529.SAMN04488122_3063"/>
<dbReference type="CDD" id="cd00038">
    <property type="entry name" value="CAP_ED"/>
    <property type="match status" value="1"/>
</dbReference>
<gene>
    <name evidence="2" type="ORF">SAMN04488122_3063</name>
</gene>
<dbReference type="GO" id="GO:0016301">
    <property type="term" value="F:kinase activity"/>
    <property type="evidence" value="ECO:0007669"/>
    <property type="project" value="UniProtKB-KW"/>
</dbReference>
<evidence type="ECO:0000259" key="1">
    <source>
        <dbReference type="PROSITE" id="PS50042"/>
    </source>
</evidence>
<dbReference type="EMBL" id="FOJG01000001">
    <property type="protein sequence ID" value="SEW42077.1"/>
    <property type="molecule type" value="Genomic_DNA"/>
</dbReference>
<organism evidence="2 3">
    <name type="scientific">Chitinophaga arvensicola</name>
    <dbReference type="NCBI Taxonomy" id="29529"/>
    <lineage>
        <taxon>Bacteria</taxon>
        <taxon>Pseudomonadati</taxon>
        <taxon>Bacteroidota</taxon>
        <taxon>Chitinophagia</taxon>
        <taxon>Chitinophagales</taxon>
        <taxon>Chitinophagaceae</taxon>
        <taxon>Chitinophaga</taxon>
    </lineage>
</organism>
<keyword evidence="2" id="KW-0418">Kinase</keyword>
<keyword evidence="2" id="KW-0808">Transferase</keyword>
<protein>
    <submittedName>
        <fullName evidence="2">cAMP-binding domain of CRP or a regulatory subunit of cAMP-dependent protein kinases</fullName>
    </submittedName>
</protein>
<name>A0A1I0RLP2_9BACT</name>
<dbReference type="InterPro" id="IPR000595">
    <property type="entry name" value="cNMP-bd_dom"/>
</dbReference>
<dbReference type="SUPFAM" id="SSF51206">
    <property type="entry name" value="cAMP-binding domain-like"/>
    <property type="match status" value="1"/>
</dbReference>
<sequence>MEAFRHFLESFHPVPAEDWQLLSAGLSVSPVKEGAVLLREGKIARELYFICDGILRLVKRTPEGEDITMFFLKENKCAVVLDSFSQEIPSQYSLEAACDAMVIALRKDYLLRLYEEIPYLRSLVDSITQQGLLEKIHTRNAYMGLDATRRYQHFLEQEPDIVARVPLSDIASFLGITQQSLSRIRKNLHT</sequence>
<keyword evidence="3" id="KW-1185">Reference proteome</keyword>
<evidence type="ECO:0000313" key="3">
    <source>
        <dbReference type="Proteomes" id="UP000199310"/>
    </source>
</evidence>
<proteinExistence type="predicted"/>
<evidence type="ECO:0000313" key="2">
    <source>
        <dbReference type="EMBL" id="SEW42077.1"/>
    </source>
</evidence>
<dbReference type="OrthoDB" id="758145at2"/>
<dbReference type="InterPro" id="IPR014710">
    <property type="entry name" value="RmlC-like_jellyroll"/>
</dbReference>
<reference evidence="3" key="1">
    <citation type="submission" date="2016-10" db="EMBL/GenBank/DDBJ databases">
        <authorList>
            <person name="Varghese N."/>
            <person name="Submissions S."/>
        </authorList>
    </citation>
    <scope>NUCLEOTIDE SEQUENCE [LARGE SCALE GENOMIC DNA]</scope>
    <source>
        <strain evidence="3">DSM 3695</strain>
    </source>
</reference>
<dbReference type="AlphaFoldDB" id="A0A1I0RLP2"/>
<feature type="domain" description="Cyclic nucleotide-binding" evidence="1">
    <location>
        <begin position="10"/>
        <end position="113"/>
    </location>
</feature>
<dbReference type="RefSeq" id="WP_089896098.1">
    <property type="nucleotide sequence ID" value="NZ_FOJG01000001.1"/>
</dbReference>
<dbReference type="InterPro" id="IPR018490">
    <property type="entry name" value="cNMP-bd_dom_sf"/>
</dbReference>
<dbReference type="PROSITE" id="PS50042">
    <property type="entry name" value="CNMP_BINDING_3"/>
    <property type="match status" value="1"/>
</dbReference>